<comment type="pathway">
    <text evidence="5">Carbohydrate biosynthesis; dTDP-L-rhamnose biosynthesis.</text>
</comment>
<comment type="catalytic activity">
    <reaction evidence="1 5">
        <text>dTDP-4-dehydro-6-deoxy-alpha-D-glucose = dTDP-4-dehydro-beta-L-rhamnose</text>
        <dbReference type="Rhea" id="RHEA:16969"/>
        <dbReference type="ChEBI" id="CHEBI:57649"/>
        <dbReference type="ChEBI" id="CHEBI:62830"/>
        <dbReference type="EC" id="5.1.3.13"/>
    </reaction>
</comment>
<proteinExistence type="inferred from homology"/>
<comment type="similarity">
    <text evidence="5">Belongs to the dTDP-4-dehydrorhamnose 3,5-epimerase family.</text>
</comment>
<dbReference type="CDD" id="cd00438">
    <property type="entry name" value="cupin_RmlC"/>
    <property type="match status" value="1"/>
</dbReference>
<dbReference type="Gene3D" id="2.60.120.10">
    <property type="entry name" value="Jelly Rolls"/>
    <property type="match status" value="1"/>
</dbReference>
<dbReference type="NCBIfam" id="TIGR01221">
    <property type="entry name" value="rmlC"/>
    <property type="match status" value="1"/>
</dbReference>
<dbReference type="SUPFAM" id="SSF51182">
    <property type="entry name" value="RmlC-like cupins"/>
    <property type="match status" value="1"/>
</dbReference>
<dbReference type="InterPro" id="IPR014710">
    <property type="entry name" value="RmlC-like_jellyroll"/>
</dbReference>
<comment type="caution">
    <text evidence="6">The sequence shown here is derived from an EMBL/GenBank/DDBJ whole genome shotgun (WGS) entry which is preliminary data.</text>
</comment>
<keyword evidence="7" id="KW-1185">Reference proteome</keyword>
<dbReference type="PANTHER" id="PTHR21047">
    <property type="entry name" value="DTDP-6-DEOXY-D-GLUCOSE-3,5 EPIMERASE"/>
    <property type="match status" value="1"/>
</dbReference>
<accession>A0ABW2IQ29</accession>
<reference evidence="7" key="1">
    <citation type="journal article" date="2019" name="Int. J. Syst. Evol. Microbiol.">
        <title>The Global Catalogue of Microorganisms (GCM) 10K type strain sequencing project: providing services to taxonomists for standard genome sequencing and annotation.</title>
        <authorList>
            <consortium name="The Broad Institute Genomics Platform"/>
            <consortium name="The Broad Institute Genome Sequencing Center for Infectious Disease"/>
            <person name="Wu L."/>
            <person name="Ma J."/>
        </authorList>
    </citation>
    <scope>NUCLEOTIDE SEQUENCE [LARGE SCALE GENOMIC DNA]</scope>
    <source>
        <strain evidence="7">CCUG 51308</strain>
    </source>
</reference>
<dbReference type="Pfam" id="PF00908">
    <property type="entry name" value="dTDP_sugar_isom"/>
    <property type="match status" value="1"/>
</dbReference>
<dbReference type="RefSeq" id="WP_382169067.1">
    <property type="nucleotide sequence ID" value="NZ_JBHTBR010000009.1"/>
</dbReference>
<evidence type="ECO:0000256" key="5">
    <source>
        <dbReference type="RuleBase" id="RU364069"/>
    </source>
</evidence>
<evidence type="ECO:0000313" key="6">
    <source>
        <dbReference type="EMBL" id="MFC7293018.1"/>
    </source>
</evidence>
<evidence type="ECO:0000256" key="1">
    <source>
        <dbReference type="ARBA" id="ARBA00001298"/>
    </source>
</evidence>
<evidence type="ECO:0000256" key="3">
    <source>
        <dbReference type="ARBA" id="ARBA00012098"/>
    </source>
</evidence>
<dbReference type="EMBL" id="JBHTBR010000009">
    <property type="protein sequence ID" value="MFC7293018.1"/>
    <property type="molecule type" value="Genomic_DNA"/>
</dbReference>
<sequence>MQIRDLGLEGVKEIIPKRFGDARGFFSETYNQKQFEAENLPTNWVQDNHSLSADAYVLRGLHFQTNPMAQDKLVRVISGQVFDVAVDIRKNSPDYGKWVGLKLCAEQGNQILVPKGYAHGFLTLTPNAQVVYKVTALYAPENDRSIAWNDSEVGIEWPLDGQVPQLSEKDASAPKLSEIDNNFIYLKS</sequence>
<comment type="subunit">
    <text evidence="5">Homodimer.</text>
</comment>
<organism evidence="6 7">
    <name type="scientific">Hirschia litorea</name>
    <dbReference type="NCBI Taxonomy" id="1199156"/>
    <lineage>
        <taxon>Bacteria</taxon>
        <taxon>Pseudomonadati</taxon>
        <taxon>Pseudomonadota</taxon>
        <taxon>Alphaproteobacteria</taxon>
        <taxon>Hyphomonadales</taxon>
        <taxon>Hyphomonadaceae</taxon>
        <taxon>Hirschia</taxon>
    </lineage>
</organism>
<dbReference type="PANTHER" id="PTHR21047:SF2">
    <property type="entry name" value="THYMIDINE DIPHOSPHO-4-KETO-RHAMNOSE 3,5-EPIMERASE"/>
    <property type="match status" value="1"/>
</dbReference>
<evidence type="ECO:0000256" key="2">
    <source>
        <dbReference type="ARBA" id="ARBA00001997"/>
    </source>
</evidence>
<protein>
    <recommendedName>
        <fullName evidence="4 5">dTDP-4-dehydrorhamnose 3,5-epimerase</fullName>
        <ecNumber evidence="3 5">5.1.3.13</ecNumber>
    </recommendedName>
    <alternativeName>
        <fullName evidence="5">Thymidine diphospho-4-keto-rhamnose 3,5-epimerase</fullName>
    </alternativeName>
</protein>
<dbReference type="Proteomes" id="UP001596492">
    <property type="component" value="Unassembled WGS sequence"/>
</dbReference>
<name>A0ABW2IQ29_9PROT</name>
<dbReference type="InterPro" id="IPR011051">
    <property type="entry name" value="RmlC_Cupin_sf"/>
</dbReference>
<dbReference type="InterPro" id="IPR000888">
    <property type="entry name" value="RmlC-like"/>
</dbReference>
<evidence type="ECO:0000313" key="7">
    <source>
        <dbReference type="Proteomes" id="UP001596492"/>
    </source>
</evidence>
<dbReference type="EC" id="5.1.3.13" evidence="3 5"/>
<keyword evidence="5 6" id="KW-0413">Isomerase</keyword>
<dbReference type="GO" id="GO:0008830">
    <property type="term" value="F:dTDP-4-dehydrorhamnose 3,5-epimerase activity"/>
    <property type="evidence" value="ECO:0007669"/>
    <property type="project" value="UniProtKB-EC"/>
</dbReference>
<comment type="function">
    <text evidence="2 5">Catalyzes the epimerization of the C3' and C5'positions of dTDP-6-deoxy-D-xylo-4-hexulose, forming dTDP-6-deoxy-L-lyxo-4-hexulose.</text>
</comment>
<evidence type="ECO:0000256" key="4">
    <source>
        <dbReference type="ARBA" id="ARBA00019595"/>
    </source>
</evidence>
<gene>
    <name evidence="6" type="primary">rfbC</name>
    <name evidence="6" type="ORF">ACFQS8_15460</name>
</gene>